<protein>
    <submittedName>
        <fullName evidence="1">Uncharacterized protein</fullName>
    </submittedName>
</protein>
<accession>A0A2H3KWC6</accession>
<dbReference type="AlphaFoldDB" id="A0A2H3KWC6"/>
<evidence type="ECO:0000313" key="2">
    <source>
        <dbReference type="Proteomes" id="UP000220922"/>
    </source>
</evidence>
<dbReference type="EMBL" id="LYXE01000109">
    <property type="protein sequence ID" value="PDV98228.1"/>
    <property type="molecule type" value="Genomic_DNA"/>
</dbReference>
<keyword evidence="2" id="KW-1185">Reference proteome</keyword>
<evidence type="ECO:0000313" key="1">
    <source>
        <dbReference type="EMBL" id="PDV98228.1"/>
    </source>
</evidence>
<comment type="caution">
    <text evidence="1">The sequence shown here is derived from an EMBL/GenBank/DDBJ whole genome shotgun (WGS) entry which is preliminary data.</text>
</comment>
<proteinExistence type="predicted"/>
<sequence>MLPTPLRCCSGCLFAPGANAKRLIVLSNDQRAVRYGQAKGIEVVDRPAILRLFWTQQIITPADVAAIITRMAQVERLTASTETVAFLTLRGETVAVMTVPAAQIRPIGINAIAHVQALAAA</sequence>
<dbReference type="Proteomes" id="UP000220922">
    <property type="component" value="Unassembled WGS sequence"/>
</dbReference>
<reference evidence="1 2" key="1">
    <citation type="submission" date="2016-05" db="EMBL/GenBank/DDBJ databases">
        <authorList>
            <person name="Lavstsen T."/>
            <person name="Jespersen J.S."/>
        </authorList>
    </citation>
    <scope>NUCLEOTIDE SEQUENCE [LARGE SCALE GENOMIC DNA]</scope>
    <source>
        <strain evidence="1 2">B7-9</strain>
    </source>
</reference>
<gene>
    <name evidence="1" type="ORF">A9Q02_16435</name>
</gene>
<organism evidence="1 2">
    <name type="scientific">Candidatus Chloroploca asiatica</name>
    <dbReference type="NCBI Taxonomy" id="1506545"/>
    <lineage>
        <taxon>Bacteria</taxon>
        <taxon>Bacillati</taxon>
        <taxon>Chloroflexota</taxon>
        <taxon>Chloroflexia</taxon>
        <taxon>Chloroflexales</taxon>
        <taxon>Chloroflexineae</taxon>
        <taxon>Oscillochloridaceae</taxon>
        <taxon>Candidatus Chloroploca</taxon>
    </lineage>
</organism>
<name>A0A2H3KWC6_9CHLR</name>